<organism evidence="3 4">
    <name type="scientific">Exobacillus caeni</name>
    <dbReference type="NCBI Taxonomy" id="2574798"/>
    <lineage>
        <taxon>Bacteria</taxon>
        <taxon>Bacillati</taxon>
        <taxon>Bacillota</taxon>
        <taxon>Bacilli</taxon>
        <taxon>Bacillales</taxon>
        <taxon>Guptibacillaceae</taxon>
        <taxon>Exobacillus</taxon>
    </lineage>
</organism>
<gene>
    <name evidence="3" type="ORF">FCL54_10755</name>
</gene>
<feature type="region of interest" description="Disordered" evidence="2">
    <location>
        <begin position="103"/>
        <end position="141"/>
    </location>
</feature>
<reference evidence="3 4" key="1">
    <citation type="submission" date="2019-04" db="EMBL/GenBank/DDBJ databases">
        <title>Bacillus caeni sp. nov., a bacterium isolated from mangrove sediment.</title>
        <authorList>
            <person name="Huang H."/>
            <person name="Mo K."/>
            <person name="Hu Y."/>
        </authorList>
    </citation>
    <scope>NUCLEOTIDE SEQUENCE [LARGE SCALE GENOMIC DNA]</scope>
    <source>
        <strain evidence="3 4">HB172195</strain>
    </source>
</reference>
<protein>
    <submittedName>
        <fullName evidence="3">Uncharacterized protein</fullName>
    </submittedName>
</protein>
<feature type="coiled-coil region" evidence="1">
    <location>
        <begin position="10"/>
        <end position="51"/>
    </location>
</feature>
<dbReference type="RefSeq" id="WP_138126201.1">
    <property type="nucleotide sequence ID" value="NZ_SWLG01000006.1"/>
</dbReference>
<sequence length="141" mass="16159">MALKSFFNFLIKESSEIQSINKKLDKLLEEIKEQEKKNKEKTEQMESINVEQVSVDKLIIEKLEYTNNFGALGIKELKGKLNIGATYENLPLTKLPKMPEIPKGFTPIEIQDKKPESNLSPNSPPPTPKYEIRARKEKNGE</sequence>
<keyword evidence="4" id="KW-1185">Reference proteome</keyword>
<dbReference type="AlphaFoldDB" id="A0A5R9F5D3"/>
<name>A0A5R9F5D3_9BACL</name>
<evidence type="ECO:0000256" key="1">
    <source>
        <dbReference type="SAM" id="Coils"/>
    </source>
</evidence>
<feature type="compositionally biased region" description="Basic and acidic residues" evidence="2">
    <location>
        <begin position="130"/>
        <end position="141"/>
    </location>
</feature>
<proteinExistence type="predicted"/>
<dbReference type="Proteomes" id="UP000308230">
    <property type="component" value="Unassembled WGS sequence"/>
</dbReference>
<evidence type="ECO:0000313" key="3">
    <source>
        <dbReference type="EMBL" id="TLS37610.1"/>
    </source>
</evidence>
<comment type="caution">
    <text evidence="3">The sequence shown here is derived from an EMBL/GenBank/DDBJ whole genome shotgun (WGS) entry which is preliminary data.</text>
</comment>
<dbReference type="OrthoDB" id="2871491at2"/>
<accession>A0A5R9F5D3</accession>
<evidence type="ECO:0000313" key="4">
    <source>
        <dbReference type="Proteomes" id="UP000308230"/>
    </source>
</evidence>
<evidence type="ECO:0000256" key="2">
    <source>
        <dbReference type="SAM" id="MobiDB-lite"/>
    </source>
</evidence>
<keyword evidence="1" id="KW-0175">Coiled coil</keyword>
<dbReference type="EMBL" id="SWLG01000006">
    <property type="protein sequence ID" value="TLS37610.1"/>
    <property type="molecule type" value="Genomic_DNA"/>
</dbReference>